<evidence type="ECO:0000313" key="3">
    <source>
        <dbReference type="Proteomes" id="UP000319383"/>
    </source>
</evidence>
<dbReference type="Proteomes" id="UP000319383">
    <property type="component" value="Chromosome"/>
</dbReference>
<keyword evidence="1" id="KW-0812">Transmembrane</keyword>
<feature type="transmembrane region" description="Helical" evidence="1">
    <location>
        <begin position="12"/>
        <end position="29"/>
    </location>
</feature>
<gene>
    <name evidence="2" type="ORF">Mal52_17640</name>
</gene>
<evidence type="ECO:0000256" key="1">
    <source>
        <dbReference type="SAM" id="Phobius"/>
    </source>
</evidence>
<organism evidence="2 3">
    <name type="scientific">Symmachiella dynata</name>
    <dbReference type="NCBI Taxonomy" id="2527995"/>
    <lineage>
        <taxon>Bacteria</taxon>
        <taxon>Pseudomonadati</taxon>
        <taxon>Planctomycetota</taxon>
        <taxon>Planctomycetia</taxon>
        <taxon>Planctomycetales</taxon>
        <taxon>Planctomycetaceae</taxon>
        <taxon>Symmachiella</taxon>
    </lineage>
</organism>
<reference evidence="2 3" key="1">
    <citation type="submission" date="2019-02" db="EMBL/GenBank/DDBJ databases">
        <title>Deep-cultivation of Planctomycetes and their phenomic and genomic characterization uncovers novel biology.</title>
        <authorList>
            <person name="Wiegand S."/>
            <person name="Jogler M."/>
            <person name="Boedeker C."/>
            <person name="Pinto D."/>
            <person name="Vollmers J."/>
            <person name="Rivas-Marin E."/>
            <person name="Kohn T."/>
            <person name="Peeters S.H."/>
            <person name="Heuer A."/>
            <person name="Rast P."/>
            <person name="Oberbeckmann S."/>
            <person name="Bunk B."/>
            <person name="Jeske O."/>
            <person name="Meyerdierks A."/>
            <person name="Storesund J.E."/>
            <person name="Kallscheuer N."/>
            <person name="Luecker S."/>
            <person name="Lage O.M."/>
            <person name="Pohl T."/>
            <person name="Merkel B.J."/>
            <person name="Hornburger P."/>
            <person name="Mueller R.-W."/>
            <person name="Bruemmer F."/>
            <person name="Labrenz M."/>
            <person name="Spormann A.M."/>
            <person name="Op den Camp H."/>
            <person name="Overmann J."/>
            <person name="Amann R."/>
            <person name="Jetten M.S.M."/>
            <person name="Mascher T."/>
            <person name="Medema M.H."/>
            <person name="Devos D.P."/>
            <person name="Kaster A.-K."/>
            <person name="Ovreas L."/>
            <person name="Rohde M."/>
            <person name="Galperin M.Y."/>
            <person name="Jogler C."/>
        </authorList>
    </citation>
    <scope>NUCLEOTIDE SEQUENCE [LARGE SCALE GENOMIC DNA]</scope>
    <source>
        <strain evidence="2 3">Mal52</strain>
    </source>
</reference>
<feature type="transmembrane region" description="Helical" evidence="1">
    <location>
        <begin position="59"/>
        <end position="84"/>
    </location>
</feature>
<feature type="transmembrane region" description="Helical" evidence="1">
    <location>
        <begin position="119"/>
        <end position="140"/>
    </location>
</feature>
<dbReference type="Pfam" id="PF04306">
    <property type="entry name" value="DUF456"/>
    <property type="match status" value="1"/>
</dbReference>
<feature type="transmembrane region" description="Helical" evidence="1">
    <location>
        <begin position="96"/>
        <end position="113"/>
    </location>
</feature>
<proteinExistence type="predicted"/>
<dbReference type="AlphaFoldDB" id="A0A517ZLC7"/>
<dbReference type="KEGG" id="sdyn:Mal52_17640"/>
<feature type="transmembrane region" description="Helical" evidence="1">
    <location>
        <begin position="161"/>
        <end position="184"/>
    </location>
</feature>
<keyword evidence="3" id="KW-1185">Reference proteome</keyword>
<dbReference type="RefSeq" id="WP_145375420.1">
    <property type="nucleotide sequence ID" value="NZ_CP036276.1"/>
</dbReference>
<evidence type="ECO:0000313" key="2">
    <source>
        <dbReference type="EMBL" id="QDU43292.1"/>
    </source>
</evidence>
<keyword evidence="1" id="KW-0472">Membrane</keyword>
<name>A0A517ZLC7_9PLAN</name>
<protein>
    <recommendedName>
        <fullName evidence="4">DUF456 domain-containing protein</fullName>
    </recommendedName>
</protein>
<accession>A0A517ZLC7</accession>
<sequence length="188" mass="18987">MSYFSPSPEVIYYTWAVLLILASIGAWLLTLFTMPGNWLIVALAAAFAWFYHSPAAHGLSWWVVIGLVALAGLGEFVEFVAGAAGAAKEGGSRRGMILAIAGAAVGSIAGAIVGVPIPIVGSIVAALGGGAAGAFCGAYLGESWKGEKNHSETLAVSKAALIGRILGTVGKLIVGAAMVAVVSIDALF</sequence>
<evidence type="ECO:0008006" key="4">
    <source>
        <dbReference type="Google" id="ProtNLM"/>
    </source>
</evidence>
<dbReference type="InterPro" id="IPR007403">
    <property type="entry name" value="DUF456"/>
</dbReference>
<keyword evidence="1" id="KW-1133">Transmembrane helix</keyword>
<dbReference type="EMBL" id="CP036276">
    <property type="protein sequence ID" value="QDU43292.1"/>
    <property type="molecule type" value="Genomic_DNA"/>
</dbReference>
<feature type="transmembrane region" description="Helical" evidence="1">
    <location>
        <begin position="36"/>
        <end position="53"/>
    </location>
</feature>